<dbReference type="InterPro" id="IPR001128">
    <property type="entry name" value="Cyt_P450"/>
</dbReference>
<reference evidence="10 11" key="1">
    <citation type="journal article" date="2019" name="Nat. Ecol. Evol.">
        <title>Megaphylogeny resolves global patterns of mushroom evolution.</title>
        <authorList>
            <person name="Varga T."/>
            <person name="Krizsan K."/>
            <person name="Foldi C."/>
            <person name="Dima B."/>
            <person name="Sanchez-Garcia M."/>
            <person name="Sanchez-Ramirez S."/>
            <person name="Szollosi G.J."/>
            <person name="Szarkandi J.G."/>
            <person name="Papp V."/>
            <person name="Albert L."/>
            <person name="Andreopoulos W."/>
            <person name="Angelini C."/>
            <person name="Antonin V."/>
            <person name="Barry K.W."/>
            <person name="Bougher N.L."/>
            <person name="Buchanan P."/>
            <person name="Buyck B."/>
            <person name="Bense V."/>
            <person name="Catcheside P."/>
            <person name="Chovatia M."/>
            <person name="Cooper J."/>
            <person name="Damon W."/>
            <person name="Desjardin D."/>
            <person name="Finy P."/>
            <person name="Geml J."/>
            <person name="Haridas S."/>
            <person name="Hughes K."/>
            <person name="Justo A."/>
            <person name="Karasinski D."/>
            <person name="Kautmanova I."/>
            <person name="Kiss B."/>
            <person name="Kocsube S."/>
            <person name="Kotiranta H."/>
            <person name="LaButti K.M."/>
            <person name="Lechner B.E."/>
            <person name="Liimatainen K."/>
            <person name="Lipzen A."/>
            <person name="Lukacs Z."/>
            <person name="Mihaltcheva S."/>
            <person name="Morgado L.N."/>
            <person name="Niskanen T."/>
            <person name="Noordeloos M.E."/>
            <person name="Ohm R.A."/>
            <person name="Ortiz-Santana B."/>
            <person name="Ovrebo C."/>
            <person name="Racz N."/>
            <person name="Riley R."/>
            <person name="Savchenko A."/>
            <person name="Shiryaev A."/>
            <person name="Soop K."/>
            <person name="Spirin V."/>
            <person name="Szebenyi C."/>
            <person name="Tomsovsky M."/>
            <person name="Tulloss R.E."/>
            <person name="Uehling J."/>
            <person name="Grigoriev I.V."/>
            <person name="Vagvolgyi C."/>
            <person name="Papp T."/>
            <person name="Martin F.M."/>
            <person name="Miettinen O."/>
            <person name="Hibbett D.S."/>
            <person name="Nagy L.G."/>
        </authorList>
    </citation>
    <scope>NUCLEOTIDE SEQUENCE [LARGE SCALE GENOMIC DNA]</scope>
    <source>
        <strain evidence="10 11">CBS 962.96</strain>
    </source>
</reference>
<evidence type="ECO:0000256" key="6">
    <source>
        <dbReference type="ARBA" id="ARBA00023002"/>
    </source>
</evidence>
<evidence type="ECO:0000256" key="7">
    <source>
        <dbReference type="ARBA" id="ARBA00023004"/>
    </source>
</evidence>
<dbReference type="EMBL" id="ML179101">
    <property type="protein sequence ID" value="THV00608.1"/>
    <property type="molecule type" value="Genomic_DNA"/>
</dbReference>
<organism evidence="10 11">
    <name type="scientific">Dendrothele bispora (strain CBS 962.96)</name>
    <dbReference type="NCBI Taxonomy" id="1314807"/>
    <lineage>
        <taxon>Eukaryota</taxon>
        <taxon>Fungi</taxon>
        <taxon>Dikarya</taxon>
        <taxon>Basidiomycota</taxon>
        <taxon>Agaricomycotina</taxon>
        <taxon>Agaricomycetes</taxon>
        <taxon>Agaricomycetidae</taxon>
        <taxon>Agaricales</taxon>
        <taxon>Agaricales incertae sedis</taxon>
        <taxon>Dendrothele</taxon>
    </lineage>
</organism>
<evidence type="ECO:0000256" key="2">
    <source>
        <dbReference type="ARBA" id="ARBA00005179"/>
    </source>
</evidence>
<dbReference type="AlphaFoldDB" id="A0A4S8MDG1"/>
<proteinExistence type="inferred from homology"/>
<sequence>MLSLVYSSLLAICIYAVWIVRRRSRGLPLPPGPTRYPIVGNAFQMPRQYEYFTFAEWRRQWGDYIYLKVFGLDLLVLNSYTAAKELLERRGGHFSDRPQFIVAGELVGWNKLTAISPYDDHFKNQRRLLSRTIGGKNAEKFWPVEERERRKFLLQLFEEPENLMELIRRLEGTVILNISHGYSVEKNNDPFVVLAEKCMDNFSTATTYGAFLVDVIPALRFIPEWLPGGGFKRIAREYGMNLHATVEMPWNYVKKEMAAGKARSSFTSQLLTSAEEDEELVKTTAFSLFSGGSDTAVASLILFFLLMVLYPDKQAKAQEEIDALTGGQYLPTLHDRSKLPYTEALMLEVLRWRPIADVNVGFPHRCMTEDVFEGYRIPEGTLCLPNIWAMCHDPEYYSDPSEFKPERFMKDPPELDPRNLVFGFGRRCICPGRSLADSSVWLTVALVLATCNISKGLDENGNEVDPVVKFSSSTICRAEDFKYTIKPRSEKVVQLVKESQLDYNVL</sequence>
<dbReference type="InterPro" id="IPR002401">
    <property type="entry name" value="Cyt_P450_E_grp-I"/>
</dbReference>
<keyword evidence="5 9" id="KW-0479">Metal-binding</keyword>
<dbReference type="GO" id="GO:0016705">
    <property type="term" value="F:oxidoreductase activity, acting on paired donors, with incorporation or reduction of molecular oxygen"/>
    <property type="evidence" value="ECO:0007669"/>
    <property type="project" value="InterPro"/>
</dbReference>
<dbReference type="PANTHER" id="PTHR46300">
    <property type="entry name" value="P450, PUTATIVE (EUROFUNG)-RELATED-RELATED"/>
    <property type="match status" value="1"/>
</dbReference>
<evidence type="ECO:0000313" key="11">
    <source>
        <dbReference type="Proteomes" id="UP000297245"/>
    </source>
</evidence>
<evidence type="ECO:0000256" key="4">
    <source>
        <dbReference type="ARBA" id="ARBA00022617"/>
    </source>
</evidence>
<dbReference type="GO" id="GO:0005506">
    <property type="term" value="F:iron ion binding"/>
    <property type="evidence" value="ECO:0007669"/>
    <property type="project" value="InterPro"/>
</dbReference>
<dbReference type="OrthoDB" id="2789670at2759"/>
<dbReference type="GO" id="GO:0020037">
    <property type="term" value="F:heme binding"/>
    <property type="evidence" value="ECO:0007669"/>
    <property type="project" value="InterPro"/>
</dbReference>
<keyword evidence="8" id="KW-0503">Monooxygenase</keyword>
<keyword evidence="6" id="KW-0560">Oxidoreductase</keyword>
<dbReference type="Proteomes" id="UP000297245">
    <property type="component" value="Unassembled WGS sequence"/>
</dbReference>
<name>A0A4S8MDG1_DENBC</name>
<dbReference type="InterPro" id="IPR036396">
    <property type="entry name" value="Cyt_P450_sf"/>
</dbReference>
<evidence type="ECO:0000256" key="8">
    <source>
        <dbReference type="ARBA" id="ARBA00023033"/>
    </source>
</evidence>
<dbReference type="PANTHER" id="PTHR46300:SF7">
    <property type="entry name" value="P450, PUTATIVE (EUROFUNG)-RELATED"/>
    <property type="match status" value="1"/>
</dbReference>
<dbReference type="Pfam" id="PF00067">
    <property type="entry name" value="p450"/>
    <property type="match status" value="1"/>
</dbReference>
<accession>A0A4S8MDG1</accession>
<dbReference type="SUPFAM" id="SSF48264">
    <property type="entry name" value="Cytochrome P450"/>
    <property type="match status" value="1"/>
</dbReference>
<gene>
    <name evidence="10" type="ORF">K435DRAFT_656816</name>
</gene>
<evidence type="ECO:0000256" key="1">
    <source>
        <dbReference type="ARBA" id="ARBA00001971"/>
    </source>
</evidence>
<dbReference type="CDD" id="cd11065">
    <property type="entry name" value="CYP64-like"/>
    <property type="match status" value="1"/>
</dbReference>
<comment type="cofactor">
    <cofactor evidence="1 9">
        <name>heme</name>
        <dbReference type="ChEBI" id="CHEBI:30413"/>
    </cofactor>
</comment>
<protein>
    <submittedName>
        <fullName evidence="10">Cytochrome P450</fullName>
    </submittedName>
</protein>
<dbReference type="GO" id="GO:0004497">
    <property type="term" value="F:monooxygenase activity"/>
    <property type="evidence" value="ECO:0007669"/>
    <property type="project" value="UniProtKB-KW"/>
</dbReference>
<keyword evidence="4 9" id="KW-0349">Heme</keyword>
<evidence type="ECO:0000256" key="9">
    <source>
        <dbReference type="PIRSR" id="PIRSR602401-1"/>
    </source>
</evidence>
<keyword evidence="7 9" id="KW-0408">Iron</keyword>
<comment type="pathway">
    <text evidence="2">Secondary metabolite biosynthesis.</text>
</comment>
<evidence type="ECO:0000256" key="5">
    <source>
        <dbReference type="ARBA" id="ARBA00022723"/>
    </source>
</evidence>
<dbReference type="PRINTS" id="PR00463">
    <property type="entry name" value="EP450I"/>
</dbReference>
<evidence type="ECO:0000256" key="3">
    <source>
        <dbReference type="ARBA" id="ARBA00010617"/>
    </source>
</evidence>
<comment type="similarity">
    <text evidence="3">Belongs to the cytochrome P450 family.</text>
</comment>
<keyword evidence="11" id="KW-1185">Reference proteome</keyword>
<evidence type="ECO:0000313" key="10">
    <source>
        <dbReference type="EMBL" id="THV00608.1"/>
    </source>
</evidence>
<dbReference type="InterPro" id="IPR050364">
    <property type="entry name" value="Cytochrome_P450_fung"/>
</dbReference>
<dbReference type="Gene3D" id="1.10.630.10">
    <property type="entry name" value="Cytochrome P450"/>
    <property type="match status" value="1"/>
</dbReference>
<feature type="binding site" description="axial binding residue" evidence="9">
    <location>
        <position position="430"/>
    </location>
    <ligand>
        <name>heme</name>
        <dbReference type="ChEBI" id="CHEBI:30413"/>
    </ligand>
    <ligandPart>
        <name>Fe</name>
        <dbReference type="ChEBI" id="CHEBI:18248"/>
    </ligandPart>
</feature>